<dbReference type="InterPro" id="IPR047657">
    <property type="entry name" value="PmbA"/>
</dbReference>
<dbReference type="InterPro" id="IPR036059">
    <property type="entry name" value="TldD/PmbA_sf"/>
</dbReference>
<accession>A0A6L5Y8Y3</accession>
<feature type="domain" description="Metalloprotease TldD/E C-terminal" evidence="1">
    <location>
        <begin position="231"/>
        <end position="448"/>
    </location>
</feature>
<dbReference type="Proteomes" id="UP000473699">
    <property type="component" value="Unassembled WGS sequence"/>
</dbReference>
<dbReference type="GO" id="GO:0005829">
    <property type="term" value="C:cytosol"/>
    <property type="evidence" value="ECO:0007669"/>
    <property type="project" value="TreeGrafter"/>
</dbReference>
<dbReference type="EMBL" id="VUNH01000001">
    <property type="protein sequence ID" value="MST54750.1"/>
    <property type="molecule type" value="Genomic_DNA"/>
</dbReference>
<evidence type="ECO:0000259" key="1">
    <source>
        <dbReference type="Pfam" id="PF19289"/>
    </source>
</evidence>
<dbReference type="Pfam" id="PF19290">
    <property type="entry name" value="PmbA_TldD_2nd"/>
    <property type="match status" value="1"/>
</dbReference>
<evidence type="ECO:0000313" key="4">
    <source>
        <dbReference type="Proteomes" id="UP000473699"/>
    </source>
</evidence>
<protein>
    <submittedName>
        <fullName evidence="3">TldD/PmbA family protein</fullName>
    </submittedName>
</protein>
<comment type="caution">
    <text evidence="3">The sequence shown here is derived from an EMBL/GenBank/DDBJ whole genome shotgun (WGS) entry which is preliminary data.</text>
</comment>
<organism evidence="3 4">
    <name type="scientific">Pyramidobacter porci</name>
    <dbReference type="NCBI Taxonomy" id="2605789"/>
    <lineage>
        <taxon>Bacteria</taxon>
        <taxon>Thermotogati</taxon>
        <taxon>Synergistota</taxon>
        <taxon>Synergistia</taxon>
        <taxon>Synergistales</taxon>
        <taxon>Dethiosulfovibrionaceae</taxon>
        <taxon>Pyramidobacter</taxon>
    </lineage>
</organism>
<dbReference type="PANTHER" id="PTHR43421:SF1">
    <property type="entry name" value="METALLOPROTEASE PMBA"/>
    <property type="match status" value="1"/>
</dbReference>
<dbReference type="InterPro" id="IPR035068">
    <property type="entry name" value="TldD/PmbA_N"/>
</dbReference>
<dbReference type="SUPFAM" id="SSF111283">
    <property type="entry name" value="Putative modulator of DNA gyrase, PmbA/TldD"/>
    <property type="match status" value="1"/>
</dbReference>
<feature type="domain" description="Metalloprotease TldD/E central" evidence="2">
    <location>
        <begin position="122"/>
        <end position="223"/>
    </location>
</feature>
<dbReference type="PANTHER" id="PTHR43421">
    <property type="entry name" value="METALLOPROTEASE PMBA"/>
    <property type="match status" value="1"/>
</dbReference>
<dbReference type="RefSeq" id="WP_154527867.1">
    <property type="nucleotide sequence ID" value="NZ_VUNH01000001.1"/>
</dbReference>
<proteinExistence type="predicted"/>
<evidence type="ECO:0000313" key="3">
    <source>
        <dbReference type="EMBL" id="MST54750.1"/>
    </source>
</evidence>
<evidence type="ECO:0000259" key="2">
    <source>
        <dbReference type="Pfam" id="PF19290"/>
    </source>
</evidence>
<dbReference type="InterPro" id="IPR045570">
    <property type="entry name" value="Metalloprtase-TldD/E_cen_dom"/>
</dbReference>
<dbReference type="Pfam" id="PF19289">
    <property type="entry name" value="PmbA_TldD_3rd"/>
    <property type="match status" value="1"/>
</dbReference>
<keyword evidence="4" id="KW-1185">Reference proteome</keyword>
<dbReference type="InterPro" id="IPR045569">
    <property type="entry name" value="Metalloprtase-TldD/E_C"/>
</dbReference>
<dbReference type="AlphaFoldDB" id="A0A6L5Y8Y3"/>
<dbReference type="GO" id="GO:0006508">
    <property type="term" value="P:proteolysis"/>
    <property type="evidence" value="ECO:0007669"/>
    <property type="project" value="InterPro"/>
</dbReference>
<reference evidence="3 4" key="1">
    <citation type="submission" date="2019-08" db="EMBL/GenBank/DDBJ databases">
        <title>In-depth cultivation of the pig gut microbiome towards novel bacterial diversity and tailored functional studies.</title>
        <authorList>
            <person name="Wylensek D."/>
            <person name="Hitch T.C.A."/>
            <person name="Clavel T."/>
        </authorList>
    </citation>
    <scope>NUCLEOTIDE SEQUENCE [LARGE SCALE GENOMIC DNA]</scope>
    <source>
        <strain evidence="3 4">SM-530-WT-4B</strain>
    </source>
</reference>
<dbReference type="GO" id="GO:0008237">
    <property type="term" value="F:metallopeptidase activity"/>
    <property type="evidence" value="ECO:0007669"/>
    <property type="project" value="InterPro"/>
</dbReference>
<sequence length="449" mass="48082">MDIDTARRLLERMLSCAQAGGALAAECVWCGYGSRSFSVRDEALEKSHASISDCLGLRILDREHRQGVASLYDIDDRAAAVLCENAFRNARHGAAEDDVVFARTQPAVPAVDLGIYDPDLVAWDPREQIELCMEMSRQARAFDRRVRTVRDASIFIGWEESLTINSYGVSCQSRSTAGGIGVTLLAEDGGTVEIGGASLDGRSRAALSSRLPVDEAVARTVRLLHGEPLPTGRYTLILEPEVVASFLEGLAELFFASNVCKGLTLLADKMGERVASPVVTLVDDGRMYGGMGTAACDAECVATQRTVLLDHGRLVSWLSNLQYGKRLGTISTGNGSRGLSSLPDVDVSNLFVVPGARSAEELAAAYDGCFRVTELMGLHTVDSVSGDFSLAARGLYHKNGVSRPVSAVTIAGNLCDFLNKIIEVGGDLRFYDRFGGCTMVVDDIAVAGK</sequence>
<name>A0A6L5Y8Y3_9BACT</name>
<dbReference type="Gene3D" id="3.30.2290.10">
    <property type="entry name" value="PmbA/TldD superfamily"/>
    <property type="match status" value="1"/>
</dbReference>
<gene>
    <name evidence="3" type="ORF">FYJ74_01600</name>
</gene>